<evidence type="ECO:0000256" key="1">
    <source>
        <dbReference type="SAM" id="SignalP"/>
    </source>
</evidence>
<dbReference type="RefSeq" id="WP_063671173.1">
    <property type="nucleotide sequence ID" value="NZ_CP014841.1"/>
</dbReference>
<feature type="signal peptide" evidence="1">
    <location>
        <begin position="1"/>
        <end position="29"/>
    </location>
</feature>
<dbReference type="PANTHER" id="PTHR38477">
    <property type="entry name" value="HYPOTHETICAL EXPORTED PROTEIN"/>
    <property type="match status" value="1"/>
</dbReference>
<dbReference type="Proteomes" id="UP000077255">
    <property type="component" value="Chromosome"/>
</dbReference>
<dbReference type="PANTHER" id="PTHR38477:SF1">
    <property type="entry name" value="MUREIN L,D-TRANSPEPTIDASE CATALYTIC DOMAIN FAMILY PROTEIN"/>
    <property type="match status" value="1"/>
</dbReference>
<evidence type="ECO:0000313" key="2">
    <source>
        <dbReference type="EMBL" id="AND68619.1"/>
    </source>
</evidence>
<evidence type="ECO:0008006" key="4">
    <source>
        <dbReference type="Google" id="ProtNLM"/>
    </source>
</evidence>
<organism evidence="2 3">
    <name type="scientific">Dyella thiooxydans</name>
    <dbReference type="NCBI Taxonomy" id="445710"/>
    <lineage>
        <taxon>Bacteria</taxon>
        <taxon>Pseudomonadati</taxon>
        <taxon>Pseudomonadota</taxon>
        <taxon>Gammaproteobacteria</taxon>
        <taxon>Lysobacterales</taxon>
        <taxon>Rhodanobacteraceae</taxon>
        <taxon>Dyella</taxon>
    </lineage>
</organism>
<dbReference type="KEGG" id="dtx:ATSB10_11650"/>
<proteinExistence type="predicted"/>
<accession>A0A161JIV3</accession>
<gene>
    <name evidence="2" type="ORF">ATSB10_11650</name>
</gene>
<dbReference type="STRING" id="445710.ATSB10_11650"/>
<dbReference type="InterPro" id="IPR032676">
    <property type="entry name" value="YkuD_2"/>
</dbReference>
<dbReference type="AlphaFoldDB" id="A0A161JIV3"/>
<evidence type="ECO:0000313" key="3">
    <source>
        <dbReference type="Proteomes" id="UP000077255"/>
    </source>
</evidence>
<keyword evidence="1" id="KW-0732">Signal</keyword>
<reference evidence="2 3" key="1">
    <citation type="submission" date="2016-02" db="EMBL/GenBank/DDBJ databases">
        <title>Complete genome sequencing and analysis of ATSB10, Dyella thiooxydans isolated from rhizosphere soil of sunflower (Helianthus annuus L.).</title>
        <authorList>
            <person name="Lee Y."/>
            <person name="Hwangbo K."/>
            <person name="Chung H."/>
            <person name="Yoo J."/>
            <person name="Kim K.Y."/>
            <person name="Sa T.M."/>
            <person name="Um Y."/>
            <person name="Madhaiyan M."/>
        </authorList>
    </citation>
    <scope>NUCLEOTIDE SEQUENCE [LARGE SCALE GENOMIC DNA]</scope>
    <source>
        <strain evidence="2 3">ATSB10</strain>
    </source>
</reference>
<dbReference type="Pfam" id="PF13645">
    <property type="entry name" value="YkuD_2"/>
    <property type="match status" value="1"/>
</dbReference>
<name>A0A161JIV3_9GAMM</name>
<sequence>MPYFAPRTLVRRVLPVVALLLGLSPASHAAAPGDLASALVRAAPAADPHVIALATRALQCVQKAMPARTLSVIDYSRPSTQPRLWVFDLTHRTLLFKELVAHGRNSGDNLASHFSNAPGSLMSSLGTFVTDGTYVGHNGYSLRLKGLDEGFNDNAESRAIVIHGAGYVSPLFASSEGRLGRSWGCPAVRRGVAKRLIDTIKDRSVVFAYYPDPKWLKQSSTLGDCGSEVTAGLDRATGPRRALLSP</sequence>
<dbReference type="EMBL" id="CP014841">
    <property type="protein sequence ID" value="AND68619.1"/>
    <property type="molecule type" value="Genomic_DNA"/>
</dbReference>
<dbReference type="OrthoDB" id="9815195at2"/>
<protein>
    <recommendedName>
        <fullName evidence="4">YkuD domain-containing protein</fullName>
    </recommendedName>
</protein>
<feature type="chain" id="PRO_5007823352" description="YkuD domain-containing protein" evidence="1">
    <location>
        <begin position="30"/>
        <end position="246"/>
    </location>
</feature>
<keyword evidence="3" id="KW-1185">Reference proteome</keyword>
<dbReference type="PATRIC" id="fig|445710.3.peg.1160"/>